<dbReference type="Gene3D" id="3.40.309.10">
    <property type="entry name" value="Aldehyde Dehydrogenase, Chain A, domain 2"/>
    <property type="match status" value="1"/>
</dbReference>
<evidence type="ECO:0000256" key="1">
    <source>
        <dbReference type="ARBA" id="ARBA00009986"/>
    </source>
</evidence>
<dbReference type="SMR" id="Q938F1"/>
<name>Q938F1_9NOCA</name>
<reference evidence="6" key="1">
    <citation type="journal article" date="2001" name="J. Bacteriol.">
        <title>Cloning and characterization of a gene cluster for cyclododecanone oxidation in Rhodococcus ruber SC1.</title>
        <authorList>
            <person name="Kostichka K."/>
            <person name="Thomas S.M."/>
            <person name="Gibson K.J."/>
            <person name="Nagarajan V."/>
            <person name="Cheng Q."/>
        </authorList>
    </citation>
    <scope>NUCLEOTIDE SEQUENCE</scope>
    <source>
        <strain evidence="6">SC1</strain>
    </source>
</reference>
<evidence type="ECO:0000256" key="3">
    <source>
        <dbReference type="PROSITE-ProRule" id="PRU10007"/>
    </source>
</evidence>
<evidence type="ECO:0000313" key="6">
    <source>
        <dbReference type="EMBL" id="AAL14238.1"/>
    </source>
</evidence>
<dbReference type="SUPFAM" id="SSF53720">
    <property type="entry name" value="ALDH-like"/>
    <property type="match status" value="1"/>
</dbReference>
<feature type="domain" description="Aldehyde dehydrogenase" evidence="5">
    <location>
        <begin position="15"/>
        <end position="471"/>
    </location>
</feature>
<evidence type="ECO:0000256" key="2">
    <source>
        <dbReference type="ARBA" id="ARBA00023002"/>
    </source>
</evidence>
<dbReference type="PROSITE" id="PS00687">
    <property type="entry name" value="ALDEHYDE_DEHYDR_GLU"/>
    <property type="match status" value="1"/>
</dbReference>
<dbReference type="Pfam" id="PF00171">
    <property type="entry name" value="Aldedh"/>
    <property type="match status" value="1"/>
</dbReference>
<protein>
    <submittedName>
        <fullName evidence="6">6-oxolauric acid dehydrogenase</fullName>
    </submittedName>
</protein>
<dbReference type="InterPro" id="IPR029510">
    <property type="entry name" value="Ald_DH_CS_GLU"/>
</dbReference>
<dbReference type="InterPro" id="IPR016163">
    <property type="entry name" value="Ald_DH_C"/>
</dbReference>
<gene>
    <name evidence="6" type="primary">cddD</name>
</gene>
<dbReference type="CDD" id="cd07138">
    <property type="entry name" value="ALDH_CddD_SSP0762"/>
    <property type="match status" value="1"/>
</dbReference>
<dbReference type="PANTHER" id="PTHR42804:SF1">
    <property type="entry name" value="ALDEHYDE DEHYDROGENASE-RELATED"/>
    <property type="match status" value="1"/>
</dbReference>
<dbReference type="PANTHER" id="PTHR42804">
    <property type="entry name" value="ALDEHYDE DEHYDROGENASE"/>
    <property type="match status" value="1"/>
</dbReference>
<accession>Q938F1</accession>
<dbReference type="InterPro" id="IPR016162">
    <property type="entry name" value="Ald_DH_N"/>
</dbReference>
<keyword evidence="2 4" id="KW-0560">Oxidoreductase</keyword>
<dbReference type="InterPro" id="IPR016161">
    <property type="entry name" value="Ald_DH/histidinol_DH"/>
</dbReference>
<sequence>MTAGHFTELYINGSWVASTSKTVIEVLNPATEEVIGTVPDGTAADVDAAVAAARAAFDGWASTPVDKRAQYLRAIAAGIADRSDELARTISAEMGAPLSFAQAMQVPLPINSFSHAAAVAESFPFERTEGSSVIVREPIGVVGAITPWNYPLHQIAAKVAYALAAGNTIVVKPSEVAPLNAWMLAEIIDAAGVPAGVFNLVSGTGPVVGEALASHHEVDMISFTGSTNAGKRVSELAAQTVKRVALELGGKSANIVLDDADIDELMPNAVQWAMINSGQTCSALTRLLVPRAILTEAETAAKTIAEAYTVGAPDDPDTTLGPLVSATQLKRVRGYIDRGVQEGATLITGGSEPVEGLAVGYYVKPTIFSEVTPDMTIHREEIFGPVLSIAPYDTEEDAVRIANDSEYGLRGGVWSRDVDRARAVAARMRTGQVMINGGEFNPNAPFGGYKQSGTGREFGTHGLEEFLEIKSLQF</sequence>
<comment type="similarity">
    <text evidence="1 4">Belongs to the aldehyde dehydrogenase family.</text>
</comment>
<dbReference type="AlphaFoldDB" id="Q938F1"/>
<dbReference type="FunFam" id="3.40.605.10:FF:000007">
    <property type="entry name" value="NAD/NADP-dependent betaine aldehyde dehydrogenase"/>
    <property type="match status" value="1"/>
</dbReference>
<organism evidence="6">
    <name type="scientific">Rhodococcus ruber</name>
    <dbReference type="NCBI Taxonomy" id="1830"/>
    <lineage>
        <taxon>Bacteria</taxon>
        <taxon>Bacillati</taxon>
        <taxon>Actinomycetota</taxon>
        <taxon>Actinomycetes</taxon>
        <taxon>Mycobacteriales</taxon>
        <taxon>Nocardiaceae</taxon>
        <taxon>Rhodococcus</taxon>
    </lineage>
</organism>
<dbReference type="GO" id="GO:0016620">
    <property type="term" value="F:oxidoreductase activity, acting on the aldehyde or oxo group of donors, NAD or NADP as acceptor"/>
    <property type="evidence" value="ECO:0007669"/>
    <property type="project" value="InterPro"/>
</dbReference>
<evidence type="ECO:0000256" key="4">
    <source>
        <dbReference type="RuleBase" id="RU003345"/>
    </source>
</evidence>
<evidence type="ECO:0000259" key="5">
    <source>
        <dbReference type="Pfam" id="PF00171"/>
    </source>
</evidence>
<dbReference type="Gene3D" id="3.40.605.10">
    <property type="entry name" value="Aldehyde Dehydrogenase, Chain A, domain 1"/>
    <property type="match status" value="1"/>
</dbReference>
<proteinExistence type="inferred from homology"/>
<dbReference type="EMBL" id="AY052630">
    <property type="protein sequence ID" value="AAL14238.1"/>
    <property type="molecule type" value="Genomic_DNA"/>
</dbReference>
<dbReference type="InterPro" id="IPR015590">
    <property type="entry name" value="Aldehyde_DH_dom"/>
</dbReference>
<dbReference type="FunFam" id="3.40.309.10:FF:000012">
    <property type="entry name" value="Betaine aldehyde dehydrogenase"/>
    <property type="match status" value="1"/>
</dbReference>
<feature type="active site" evidence="3">
    <location>
        <position position="247"/>
    </location>
</feature>